<evidence type="ECO:0000256" key="1">
    <source>
        <dbReference type="SAM" id="Phobius"/>
    </source>
</evidence>
<proteinExistence type="predicted"/>
<evidence type="ECO:0000256" key="2">
    <source>
        <dbReference type="SAM" id="SignalP"/>
    </source>
</evidence>
<evidence type="ECO:0000313" key="3">
    <source>
        <dbReference type="EMBL" id="MFC3193364.1"/>
    </source>
</evidence>
<feature type="signal peptide" evidence="2">
    <location>
        <begin position="1"/>
        <end position="19"/>
    </location>
</feature>
<feature type="chain" id="PRO_5046477035" description="IPTL-CTERM sorting domain-containing protein" evidence="2">
    <location>
        <begin position="20"/>
        <end position="173"/>
    </location>
</feature>
<name>A0ABV7J8X7_9GAMM</name>
<dbReference type="EMBL" id="JBHRTS010000002">
    <property type="protein sequence ID" value="MFC3193364.1"/>
    <property type="molecule type" value="Genomic_DNA"/>
</dbReference>
<reference evidence="4" key="1">
    <citation type="journal article" date="2019" name="Int. J. Syst. Evol. Microbiol.">
        <title>The Global Catalogue of Microorganisms (GCM) 10K type strain sequencing project: providing services to taxonomists for standard genome sequencing and annotation.</title>
        <authorList>
            <consortium name="The Broad Institute Genomics Platform"/>
            <consortium name="The Broad Institute Genome Sequencing Center for Infectious Disease"/>
            <person name="Wu L."/>
            <person name="Ma J."/>
        </authorList>
    </citation>
    <scope>NUCLEOTIDE SEQUENCE [LARGE SCALE GENOMIC DNA]</scope>
    <source>
        <strain evidence="4">KCTC 42953</strain>
    </source>
</reference>
<dbReference type="Proteomes" id="UP001595533">
    <property type="component" value="Unassembled WGS sequence"/>
</dbReference>
<protein>
    <recommendedName>
        <fullName evidence="5">IPTL-CTERM sorting domain-containing protein</fullName>
    </recommendedName>
</protein>
<keyword evidence="1" id="KW-0472">Membrane</keyword>
<keyword evidence="2" id="KW-0732">Signal</keyword>
<evidence type="ECO:0008006" key="5">
    <source>
        <dbReference type="Google" id="ProtNLM"/>
    </source>
</evidence>
<organism evidence="3 4">
    <name type="scientific">Marinicella sediminis</name>
    <dbReference type="NCBI Taxonomy" id="1792834"/>
    <lineage>
        <taxon>Bacteria</taxon>
        <taxon>Pseudomonadati</taxon>
        <taxon>Pseudomonadota</taxon>
        <taxon>Gammaproteobacteria</taxon>
        <taxon>Lysobacterales</taxon>
        <taxon>Marinicellaceae</taxon>
        <taxon>Marinicella</taxon>
    </lineage>
</organism>
<comment type="caution">
    <text evidence="3">The sequence shown here is derived from an EMBL/GenBank/DDBJ whole genome shotgun (WGS) entry which is preliminary data.</text>
</comment>
<sequence length="173" mass="19269">MSIKALMVIAMFCSLDSYAGFPPFTDVQPDVVYEGQEVFVGYDPLQTPCLRALPNFQGLTEYIVMDEDNFIDITIVALGTSPCLNIGVDNPPYQYYSLGRLPIGEYTVQMYWAGSSTALPVGDPSERLTIGELLEFRVVQLAEVPVLGFELMLLLAGLFLLVGIYRFRAVKFF</sequence>
<feature type="transmembrane region" description="Helical" evidence="1">
    <location>
        <begin position="146"/>
        <end position="167"/>
    </location>
</feature>
<keyword evidence="1" id="KW-0812">Transmembrane</keyword>
<dbReference type="RefSeq" id="WP_157892676.1">
    <property type="nucleotide sequence ID" value="NZ_JBHRTS010000002.1"/>
</dbReference>
<gene>
    <name evidence="3" type="ORF">ACFODZ_03805</name>
</gene>
<keyword evidence="1" id="KW-1133">Transmembrane helix</keyword>
<evidence type="ECO:0000313" key="4">
    <source>
        <dbReference type="Proteomes" id="UP001595533"/>
    </source>
</evidence>
<keyword evidence="4" id="KW-1185">Reference proteome</keyword>
<accession>A0ABV7J8X7</accession>